<dbReference type="Proteomes" id="UP000051717">
    <property type="component" value="Unassembled WGS sequence"/>
</dbReference>
<comment type="caution">
    <text evidence="2">The sequence shown here is derived from an EMBL/GenBank/DDBJ whole genome shotgun (WGS) entry which is preliminary data.</text>
</comment>
<accession>A0A0S8GDP1</accession>
<feature type="domain" description="FlgD/Vpr Ig-like" evidence="1">
    <location>
        <begin position="21"/>
        <end position="84"/>
    </location>
</feature>
<evidence type="ECO:0000313" key="2">
    <source>
        <dbReference type="EMBL" id="KPK71175.1"/>
    </source>
</evidence>
<gene>
    <name evidence="2" type="ORF">AMJ82_01620</name>
</gene>
<dbReference type="InterPro" id="IPR025965">
    <property type="entry name" value="FlgD/Vpr_Ig-like"/>
</dbReference>
<evidence type="ECO:0000259" key="1">
    <source>
        <dbReference type="Pfam" id="PF13860"/>
    </source>
</evidence>
<protein>
    <recommendedName>
        <fullName evidence="1">FlgD/Vpr Ig-like domain-containing protein</fullName>
    </recommendedName>
</protein>
<organism evidence="2 3">
    <name type="scientific">candidate division TA06 bacterium SM23_40</name>
    <dbReference type="NCBI Taxonomy" id="1703774"/>
    <lineage>
        <taxon>Bacteria</taxon>
        <taxon>Bacteria division TA06</taxon>
    </lineage>
</organism>
<dbReference type="AlphaFoldDB" id="A0A0S8GDP1"/>
<dbReference type="Gene3D" id="2.60.40.4070">
    <property type="match status" value="1"/>
</dbReference>
<dbReference type="NCBIfam" id="TIGR04183">
    <property type="entry name" value="Por_Secre_tail"/>
    <property type="match status" value="1"/>
</dbReference>
<dbReference type="InterPro" id="IPR026444">
    <property type="entry name" value="Secre_tail"/>
</dbReference>
<dbReference type="PATRIC" id="fig|1703774.3.peg.47"/>
<dbReference type="Pfam" id="PF13860">
    <property type="entry name" value="FlgD_ig"/>
    <property type="match status" value="1"/>
</dbReference>
<evidence type="ECO:0000313" key="3">
    <source>
        <dbReference type="Proteomes" id="UP000051717"/>
    </source>
</evidence>
<reference evidence="2 3" key="1">
    <citation type="journal article" date="2015" name="Microbiome">
        <title>Genomic resolution of linkages in carbon, nitrogen, and sulfur cycling among widespread estuary sediment bacteria.</title>
        <authorList>
            <person name="Baker B.J."/>
            <person name="Lazar C.S."/>
            <person name="Teske A.P."/>
            <person name="Dick G.J."/>
        </authorList>
    </citation>
    <scope>NUCLEOTIDE SEQUENCE [LARGE SCALE GENOMIC DNA]</scope>
    <source>
        <strain evidence="2">SM23_40</strain>
    </source>
</reference>
<dbReference type="EMBL" id="LJUI01000007">
    <property type="protein sequence ID" value="KPK71175.1"/>
    <property type="molecule type" value="Genomic_DNA"/>
</dbReference>
<name>A0A0S8GDP1_UNCT6</name>
<proteinExistence type="predicted"/>
<sequence length="97" mass="11026">MLLTPKTYFLGQNKPNPFQMTTSISYALPHGSRVTLGVYNIVGQLVRTVVDEWQPANVYSVAWDGRDEHGREVASGVYIYRLETEDFTATRKMVTLK</sequence>